<keyword evidence="2" id="KW-0378">Hydrolase</keyword>
<keyword evidence="2" id="KW-0645">Protease</keyword>
<dbReference type="Pfam" id="PF05618">
    <property type="entry name" value="Zn_protease"/>
    <property type="match status" value="1"/>
</dbReference>
<dbReference type="RefSeq" id="WP_185794458.1">
    <property type="nucleotide sequence ID" value="NZ_JACMYH010000002.1"/>
</dbReference>
<dbReference type="AlphaFoldDB" id="A0A7X1G5Q4"/>
<dbReference type="SUPFAM" id="SSF50630">
    <property type="entry name" value="Acid proteases"/>
    <property type="match status" value="1"/>
</dbReference>
<protein>
    <submittedName>
        <fullName evidence="2">ATP-dependent zinc protease</fullName>
    </submittedName>
</protein>
<evidence type="ECO:0000313" key="3">
    <source>
        <dbReference type="Proteomes" id="UP000546173"/>
    </source>
</evidence>
<dbReference type="InterPro" id="IPR008503">
    <property type="entry name" value="Asp_endopeptidase"/>
</dbReference>
<dbReference type="Gene3D" id="2.40.70.10">
    <property type="entry name" value="Acid Proteases"/>
    <property type="match status" value="1"/>
</dbReference>
<reference evidence="2 3" key="1">
    <citation type="submission" date="2020-08" db="EMBL/GenBank/DDBJ databases">
        <title>Pseudomonas sp. nov.</title>
        <authorList>
            <person name="Gieschler S."/>
            <person name="Fiedler G."/>
            <person name="Brinks E."/>
            <person name="Boehnlein C."/>
            <person name="Franz C.M.A.P."/>
            <person name="Kabisch J."/>
        </authorList>
    </citation>
    <scope>NUCLEOTIDE SEQUENCE [LARGE SCALE GENOMIC DNA]</scope>
    <source>
        <strain evidence="2 3">MBT-2</strain>
    </source>
</reference>
<proteinExistence type="predicted"/>
<dbReference type="PANTHER" id="PTHR38037">
    <property type="entry name" value="ZN_PROTEASE DOMAIN-CONTAINING PROTEIN"/>
    <property type="match status" value="1"/>
</dbReference>
<evidence type="ECO:0000313" key="2">
    <source>
        <dbReference type="EMBL" id="MBC2678995.1"/>
    </source>
</evidence>
<feature type="domain" description="Retropepsin-like aspartic endopeptidase" evidence="1">
    <location>
        <begin position="30"/>
        <end position="172"/>
    </location>
</feature>
<name>A0A7X1G5Q4_9PSED</name>
<evidence type="ECO:0000259" key="1">
    <source>
        <dbReference type="Pfam" id="PF05618"/>
    </source>
</evidence>
<keyword evidence="3" id="KW-1185">Reference proteome</keyword>
<dbReference type="EMBL" id="JACMYH010000002">
    <property type="protein sequence ID" value="MBC2678995.1"/>
    <property type="molecule type" value="Genomic_DNA"/>
</dbReference>
<dbReference type="PANTHER" id="PTHR38037:SF2">
    <property type="entry name" value="ATP-DEPENDENT ZINC PROTEASE DOMAIN-CONTAINING PROTEIN-RELATED"/>
    <property type="match status" value="1"/>
</dbReference>
<dbReference type="GO" id="GO:0006508">
    <property type="term" value="P:proteolysis"/>
    <property type="evidence" value="ECO:0007669"/>
    <property type="project" value="UniProtKB-KW"/>
</dbReference>
<sequence length="183" mass="20459">MTLKPLSRLFSLLFIPFIPGLGLAAEKTTYGLNEYVQLTDIDLRVAAKLDTGALTASLSARDIKRFKRNGQPWVRFYLAIDNAHSHPIERPLVRVSSIKRRADDCECSARERKTHTQRPVIELDVCMGHTQRRIEVNLTDRTAFDYPLLIGSDALTRFDALVDPSRKHAAGKPACATVATIAE</sequence>
<dbReference type="InterPro" id="IPR021109">
    <property type="entry name" value="Peptidase_aspartic_dom_sf"/>
</dbReference>
<comment type="caution">
    <text evidence="2">The sequence shown here is derived from an EMBL/GenBank/DDBJ whole genome shotgun (WGS) entry which is preliminary data.</text>
</comment>
<dbReference type="Proteomes" id="UP000546173">
    <property type="component" value="Unassembled WGS sequence"/>
</dbReference>
<dbReference type="GO" id="GO:0008233">
    <property type="term" value="F:peptidase activity"/>
    <property type="evidence" value="ECO:0007669"/>
    <property type="project" value="UniProtKB-KW"/>
</dbReference>
<organism evidence="2 3">
    <name type="scientific">Pseudomonas baltica</name>
    <dbReference type="NCBI Taxonomy" id="2762576"/>
    <lineage>
        <taxon>Bacteria</taxon>
        <taxon>Pseudomonadati</taxon>
        <taxon>Pseudomonadota</taxon>
        <taxon>Gammaproteobacteria</taxon>
        <taxon>Pseudomonadales</taxon>
        <taxon>Pseudomonadaceae</taxon>
        <taxon>Pseudomonas</taxon>
    </lineage>
</organism>
<accession>A0A7X1G5Q4</accession>
<gene>
    <name evidence="2" type="ORF">H7993_11425</name>
</gene>